<comment type="similarity">
    <text evidence="2">Belongs to the membrane-bound acyltransferase family.</text>
</comment>
<dbReference type="EMBL" id="JAKLMC020000004">
    <property type="protein sequence ID" value="KAK5956698.1"/>
    <property type="molecule type" value="Genomic_DNA"/>
</dbReference>
<proteinExistence type="inferred from homology"/>
<accession>A0AAN8F4W2</accession>
<dbReference type="Proteomes" id="UP001316803">
    <property type="component" value="Unassembled WGS sequence"/>
</dbReference>
<keyword evidence="9" id="KW-1185">Reference proteome</keyword>
<feature type="transmembrane region" description="Helical" evidence="7">
    <location>
        <begin position="62"/>
        <end position="81"/>
    </location>
</feature>
<gene>
    <name evidence="8" type="primary">GUP1</name>
    <name evidence="8" type="ORF">OHC33_002185</name>
</gene>
<feature type="transmembrane region" description="Helical" evidence="7">
    <location>
        <begin position="584"/>
        <end position="602"/>
    </location>
</feature>
<dbReference type="GO" id="GO:0016020">
    <property type="term" value="C:membrane"/>
    <property type="evidence" value="ECO:0007669"/>
    <property type="project" value="UniProtKB-SubCell"/>
</dbReference>
<evidence type="ECO:0000256" key="2">
    <source>
        <dbReference type="ARBA" id="ARBA00010323"/>
    </source>
</evidence>
<reference evidence="8 9" key="1">
    <citation type="submission" date="2022-12" db="EMBL/GenBank/DDBJ databases">
        <title>Genomic features and morphological characterization of a novel Knufia sp. strain isolated from spacecraft assembly facility.</title>
        <authorList>
            <person name="Teixeira M."/>
            <person name="Chander A.M."/>
            <person name="Stajich J.E."/>
            <person name="Venkateswaran K."/>
        </authorList>
    </citation>
    <scope>NUCLEOTIDE SEQUENCE [LARGE SCALE GENOMIC DNA]</scope>
    <source>
        <strain evidence="8 9">FJI-L2-BK-P2</strain>
    </source>
</reference>
<dbReference type="Pfam" id="PF03062">
    <property type="entry name" value="MBOAT"/>
    <property type="match status" value="1"/>
</dbReference>
<name>A0AAN8F4W2_9EURO</name>
<evidence type="ECO:0000256" key="7">
    <source>
        <dbReference type="SAM" id="Phobius"/>
    </source>
</evidence>
<evidence type="ECO:0000313" key="8">
    <source>
        <dbReference type="EMBL" id="KAK5956698.1"/>
    </source>
</evidence>
<feature type="transmembrane region" description="Helical" evidence="7">
    <location>
        <begin position="401"/>
        <end position="420"/>
    </location>
</feature>
<evidence type="ECO:0000256" key="6">
    <source>
        <dbReference type="SAM" id="MobiDB-lite"/>
    </source>
</evidence>
<evidence type="ECO:0000256" key="1">
    <source>
        <dbReference type="ARBA" id="ARBA00004141"/>
    </source>
</evidence>
<feature type="region of interest" description="Disordered" evidence="6">
    <location>
        <begin position="22"/>
        <end position="52"/>
    </location>
</feature>
<dbReference type="GO" id="GO:0005783">
    <property type="term" value="C:endoplasmic reticulum"/>
    <property type="evidence" value="ECO:0007669"/>
    <property type="project" value="TreeGrafter"/>
</dbReference>
<keyword evidence="3 7" id="KW-0812">Transmembrane</keyword>
<feature type="transmembrane region" description="Helical" evidence="7">
    <location>
        <begin position="369"/>
        <end position="389"/>
    </location>
</feature>
<comment type="caution">
    <text evidence="8">The sequence shown here is derived from an EMBL/GenBank/DDBJ whole genome shotgun (WGS) entry which is preliminary data.</text>
</comment>
<evidence type="ECO:0000256" key="3">
    <source>
        <dbReference type="ARBA" id="ARBA00022692"/>
    </source>
</evidence>
<sequence>MTFYSFFRDVYSLDTLDTRLTTSSKTPSRDANEISKSTSKDAVKSTDLPPGASPARWRTPEFYFYALVFIIAVPSMYNAVWSVSQPSSPHYKEYEGLLSDGWLFGRKVDNSDGQYAGFRDNIPYLSILLVVHPLLRRAYNSLTTSSSNGMSTSNSSSWDATQHLTSRINFDFVSGLVFITALHGFSALKVLTILYINYCIAMRAPRHAVPGATWVFNVAVLFTNELGQGYRFSRLTEATAPFYAGSEDLGKFLDGWGGLIPRWEVLFNITILRLIAFNMDYYWSLARDRAGSPIEKKQLDPTSLSERDRVSIPAPEPCFTSFKTYLAYILYPPLYLAGPILNFNDYISQSSHTPHSITTRRTTLYGIRFLLTLFCMEFLLHTAYVVAISKSNPDWSTYSPFELSMLGYFNLHIIWLKLLIPWRFFRLWSLIDGIDPVENVVRCMSDNYSALSFWRAWHRSYNRWIVRYVYIPLGGGPGGGMGKVRGILNMLAVFTFVALWHDINLQLLVWGWLIVFFVLPEVLASIAFPRSKWGHNPTAYRMICGVGAVFNIMMMMAANLVGFAVGLDGLTGLVGSMVGSTAGLVYTGGACGVLFVGAQVMFEHREEERRKGVFLKF</sequence>
<dbReference type="InterPro" id="IPR051085">
    <property type="entry name" value="MB_O-acyltransferase"/>
</dbReference>
<keyword evidence="5 7" id="KW-0472">Membrane</keyword>
<feature type="transmembrane region" description="Helical" evidence="7">
    <location>
        <begin position="509"/>
        <end position="528"/>
    </location>
</feature>
<dbReference type="GO" id="GO:0008374">
    <property type="term" value="F:O-acyltransferase activity"/>
    <property type="evidence" value="ECO:0007669"/>
    <property type="project" value="TreeGrafter"/>
</dbReference>
<feature type="compositionally biased region" description="Basic and acidic residues" evidence="6">
    <location>
        <begin position="27"/>
        <end position="44"/>
    </location>
</feature>
<keyword evidence="4 7" id="KW-1133">Transmembrane helix</keyword>
<evidence type="ECO:0000256" key="4">
    <source>
        <dbReference type="ARBA" id="ARBA00022989"/>
    </source>
</evidence>
<evidence type="ECO:0000313" key="9">
    <source>
        <dbReference type="Proteomes" id="UP001316803"/>
    </source>
</evidence>
<dbReference type="GO" id="GO:0006506">
    <property type="term" value="P:GPI anchor biosynthetic process"/>
    <property type="evidence" value="ECO:0007669"/>
    <property type="project" value="TreeGrafter"/>
</dbReference>
<feature type="transmembrane region" description="Helical" evidence="7">
    <location>
        <begin position="540"/>
        <end position="564"/>
    </location>
</feature>
<evidence type="ECO:0000256" key="5">
    <source>
        <dbReference type="ARBA" id="ARBA00023136"/>
    </source>
</evidence>
<dbReference type="AlphaFoldDB" id="A0AAN8F4W2"/>
<organism evidence="8 9">
    <name type="scientific">Knufia fluminis</name>
    <dbReference type="NCBI Taxonomy" id="191047"/>
    <lineage>
        <taxon>Eukaryota</taxon>
        <taxon>Fungi</taxon>
        <taxon>Dikarya</taxon>
        <taxon>Ascomycota</taxon>
        <taxon>Pezizomycotina</taxon>
        <taxon>Eurotiomycetes</taxon>
        <taxon>Chaetothyriomycetidae</taxon>
        <taxon>Chaetothyriales</taxon>
        <taxon>Trichomeriaceae</taxon>
        <taxon>Knufia</taxon>
    </lineage>
</organism>
<dbReference type="PANTHER" id="PTHR13285:SF18">
    <property type="entry name" value="PROTEIN-CYSTEINE N-PALMITOYLTRANSFERASE RASP"/>
    <property type="match status" value="1"/>
</dbReference>
<dbReference type="InterPro" id="IPR004299">
    <property type="entry name" value="MBOAT_fam"/>
</dbReference>
<dbReference type="PANTHER" id="PTHR13285">
    <property type="entry name" value="ACYLTRANSFERASE"/>
    <property type="match status" value="1"/>
</dbReference>
<protein>
    <submittedName>
        <fullName evidence="8">Glycerol transporter</fullName>
    </submittedName>
</protein>
<comment type="subcellular location">
    <subcellularLocation>
        <location evidence="1">Membrane</location>
        <topology evidence="1">Multi-pass membrane protein</topology>
    </subcellularLocation>
</comment>
<feature type="transmembrane region" description="Helical" evidence="7">
    <location>
        <begin position="172"/>
        <end position="196"/>
    </location>
</feature>